<keyword evidence="3 6" id="KW-0812">Transmembrane</keyword>
<dbReference type="PANTHER" id="PTHR30482">
    <property type="entry name" value="HIGH-AFFINITY BRANCHED-CHAIN AMINO ACID TRANSPORT SYSTEM PERMEASE"/>
    <property type="match status" value="1"/>
</dbReference>
<evidence type="ECO:0000256" key="3">
    <source>
        <dbReference type="ARBA" id="ARBA00022692"/>
    </source>
</evidence>
<evidence type="ECO:0000313" key="7">
    <source>
        <dbReference type="EMBL" id="GGG35967.1"/>
    </source>
</evidence>
<dbReference type="Proteomes" id="UP000597507">
    <property type="component" value="Unassembled WGS sequence"/>
</dbReference>
<accession>A0A8J3ECJ5</accession>
<dbReference type="Pfam" id="PF02653">
    <property type="entry name" value="BPD_transp_2"/>
    <property type="match status" value="1"/>
</dbReference>
<feature type="transmembrane region" description="Helical" evidence="6">
    <location>
        <begin position="144"/>
        <end position="165"/>
    </location>
</feature>
<keyword evidence="5 6" id="KW-0472">Membrane</keyword>
<comment type="subcellular location">
    <subcellularLocation>
        <location evidence="1">Cell membrane</location>
        <topology evidence="1">Multi-pass membrane protein</topology>
    </subcellularLocation>
</comment>
<dbReference type="GO" id="GO:0005886">
    <property type="term" value="C:plasma membrane"/>
    <property type="evidence" value="ECO:0007669"/>
    <property type="project" value="UniProtKB-SubCell"/>
</dbReference>
<comment type="caution">
    <text evidence="7">The sequence shown here is derived from an EMBL/GenBank/DDBJ whole genome shotgun (WGS) entry which is preliminary data.</text>
</comment>
<evidence type="ECO:0000256" key="1">
    <source>
        <dbReference type="ARBA" id="ARBA00004651"/>
    </source>
</evidence>
<dbReference type="AlphaFoldDB" id="A0A8J3ECJ5"/>
<feature type="transmembrane region" description="Helical" evidence="6">
    <location>
        <begin position="6"/>
        <end position="27"/>
    </location>
</feature>
<keyword evidence="4 6" id="KW-1133">Transmembrane helix</keyword>
<feature type="transmembrane region" description="Helical" evidence="6">
    <location>
        <begin position="67"/>
        <end position="89"/>
    </location>
</feature>
<sequence>MEAAALYVATMLTLAGIYAALAVGLNLQWGLTGLMNFGGLGFVAVGAYTSAILTAGESAQHLGGFGWPWWAAWPLAAAAGALLALPIGAISLRLRADYLAIATLGVAEILRLAVRNEDWLTGGPLGVPGIPRPFEAFGQPWGQLAYLALVAAMVAALFALAQATAHSPFGRTLRAIRDDEEAAKAAGKNPAAFRLQAFVLGAACMGLAGAMLAHFFKFMGPDALDPVTTTFLVWVMLIAGGSGNNFGAVLGAVAVWAVWAATDWLAAQLPGELATRAAYVRLFLIGLALQLILLYRPQGLIGERPPRPPA</sequence>
<feature type="transmembrane region" description="Helical" evidence="6">
    <location>
        <begin position="278"/>
        <end position="295"/>
    </location>
</feature>
<dbReference type="InterPro" id="IPR001851">
    <property type="entry name" value="ABC_transp_permease"/>
</dbReference>
<keyword evidence="8" id="KW-1185">Reference proteome</keyword>
<dbReference type="InterPro" id="IPR043428">
    <property type="entry name" value="LivM-like"/>
</dbReference>
<evidence type="ECO:0000256" key="6">
    <source>
        <dbReference type="SAM" id="Phobius"/>
    </source>
</evidence>
<proteinExistence type="predicted"/>
<dbReference type="PANTHER" id="PTHR30482:SF10">
    <property type="entry name" value="HIGH-AFFINITY BRANCHED-CHAIN AMINO ACID TRANSPORT PROTEIN BRAE"/>
    <property type="match status" value="1"/>
</dbReference>
<evidence type="ECO:0000256" key="2">
    <source>
        <dbReference type="ARBA" id="ARBA00022475"/>
    </source>
</evidence>
<dbReference type="CDD" id="cd06581">
    <property type="entry name" value="TM_PBP1_LivM_like"/>
    <property type="match status" value="1"/>
</dbReference>
<protein>
    <submittedName>
        <fullName evidence="7">Branched-chain amino acid ABC transporter permease</fullName>
    </submittedName>
</protein>
<feature type="transmembrane region" description="Helical" evidence="6">
    <location>
        <begin position="34"/>
        <end position="55"/>
    </location>
</feature>
<dbReference type="EMBL" id="BMKS01000006">
    <property type="protein sequence ID" value="GGG35967.1"/>
    <property type="molecule type" value="Genomic_DNA"/>
</dbReference>
<reference evidence="7 8" key="1">
    <citation type="journal article" date="2014" name="Int. J. Syst. Evol. Microbiol.">
        <title>Complete genome sequence of Corynebacterium casei LMG S-19264T (=DSM 44701T), isolated from a smear-ripened cheese.</title>
        <authorList>
            <consortium name="US DOE Joint Genome Institute (JGI-PGF)"/>
            <person name="Walter F."/>
            <person name="Albersmeier A."/>
            <person name="Kalinowski J."/>
            <person name="Ruckert C."/>
        </authorList>
    </citation>
    <scope>NUCLEOTIDE SEQUENCE [LARGE SCALE GENOMIC DNA]</scope>
    <source>
        <strain evidence="7 8">CGMCC 1.16330</strain>
    </source>
</reference>
<dbReference type="GO" id="GO:0015658">
    <property type="term" value="F:branched-chain amino acid transmembrane transporter activity"/>
    <property type="evidence" value="ECO:0007669"/>
    <property type="project" value="InterPro"/>
</dbReference>
<evidence type="ECO:0000256" key="5">
    <source>
        <dbReference type="ARBA" id="ARBA00023136"/>
    </source>
</evidence>
<evidence type="ECO:0000256" key="4">
    <source>
        <dbReference type="ARBA" id="ARBA00022989"/>
    </source>
</evidence>
<name>A0A8J3ECJ5_9PROT</name>
<dbReference type="RefSeq" id="WP_188900615.1">
    <property type="nucleotide sequence ID" value="NZ_BMKS01000006.1"/>
</dbReference>
<keyword evidence="2" id="KW-1003">Cell membrane</keyword>
<feature type="transmembrane region" description="Helical" evidence="6">
    <location>
        <begin position="197"/>
        <end position="217"/>
    </location>
</feature>
<gene>
    <name evidence="7" type="ORF">GCM10010964_24830</name>
</gene>
<organism evidence="7 8">
    <name type="scientific">Caldovatus sediminis</name>
    <dbReference type="NCBI Taxonomy" id="2041189"/>
    <lineage>
        <taxon>Bacteria</taxon>
        <taxon>Pseudomonadati</taxon>
        <taxon>Pseudomonadota</taxon>
        <taxon>Alphaproteobacteria</taxon>
        <taxon>Acetobacterales</taxon>
        <taxon>Roseomonadaceae</taxon>
        <taxon>Caldovatus</taxon>
    </lineage>
</organism>
<evidence type="ECO:0000313" key="8">
    <source>
        <dbReference type="Proteomes" id="UP000597507"/>
    </source>
</evidence>